<evidence type="ECO:0000313" key="2">
    <source>
        <dbReference type="Proteomes" id="UP000002139"/>
    </source>
</evidence>
<dbReference type="SUPFAM" id="SSF51126">
    <property type="entry name" value="Pectin lyase-like"/>
    <property type="match status" value="1"/>
</dbReference>
<name>A9F9F4_SORC5</name>
<organism evidence="1 2">
    <name type="scientific">Sorangium cellulosum (strain So ce56)</name>
    <name type="common">Polyangium cellulosum (strain So ce56)</name>
    <dbReference type="NCBI Taxonomy" id="448385"/>
    <lineage>
        <taxon>Bacteria</taxon>
        <taxon>Pseudomonadati</taxon>
        <taxon>Myxococcota</taxon>
        <taxon>Polyangia</taxon>
        <taxon>Polyangiales</taxon>
        <taxon>Polyangiaceae</taxon>
        <taxon>Sorangium</taxon>
    </lineage>
</organism>
<gene>
    <name evidence="1" type="ordered locus">sce4585</name>
</gene>
<dbReference type="AlphaFoldDB" id="A9F9F4"/>
<sequence>MPAMANARGIQFHRDHSCDVSGNTVNGPGRGYAGSIGIHLSESDSNFLWSNTVRNANVGIQLSAGPGSRTTPTAGVLYGSSYNGIGVARGSFAAAGNVVQNNETNIKLLGVPGSSTARVSQNTIAYNQFNNTTAFSPAASCNYELGSHGVDQATGGSEKQYCGSGATGNSSSPAQGAIQSSNCNYVIGHARCK</sequence>
<dbReference type="HOGENOM" id="CLU_1407929_0_0_7"/>
<reference evidence="1 2" key="1">
    <citation type="journal article" date="2007" name="Nat. Biotechnol.">
        <title>Complete genome sequence of the myxobacterium Sorangium cellulosum.</title>
        <authorList>
            <person name="Schneiker S."/>
            <person name="Perlova O."/>
            <person name="Kaiser O."/>
            <person name="Gerth K."/>
            <person name="Alici A."/>
            <person name="Altmeyer M.O."/>
            <person name="Bartels D."/>
            <person name="Bekel T."/>
            <person name="Beyer S."/>
            <person name="Bode E."/>
            <person name="Bode H.B."/>
            <person name="Bolten C.J."/>
            <person name="Choudhuri J.V."/>
            <person name="Doss S."/>
            <person name="Elnakady Y.A."/>
            <person name="Frank B."/>
            <person name="Gaigalat L."/>
            <person name="Goesmann A."/>
            <person name="Groeger C."/>
            <person name="Gross F."/>
            <person name="Jelsbak L."/>
            <person name="Jelsbak L."/>
            <person name="Kalinowski J."/>
            <person name="Kegler C."/>
            <person name="Knauber T."/>
            <person name="Konietzny S."/>
            <person name="Kopp M."/>
            <person name="Krause L."/>
            <person name="Krug D."/>
            <person name="Linke B."/>
            <person name="Mahmud T."/>
            <person name="Martinez-Arias R."/>
            <person name="McHardy A.C."/>
            <person name="Merai M."/>
            <person name="Meyer F."/>
            <person name="Mormann S."/>
            <person name="Munoz-Dorado J."/>
            <person name="Perez J."/>
            <person name="Pradella S."/>
            <person name="Rachid S."/>
            <person name="Raddatz G."/>
            <person name="Rosenau F."/>
            <person name="Rueckert C."/>
            <person name="Sasse F."/>
            <person name="Scharfe M."/>
            <person name="Schuster S.C."/>
            <person name="Suen G."/>
            <person name="Treuner-Lange A."/>
            <person name="Velicer G.J."/>
            <person name="Vorholter F.-J."/>
            <person name="Weissman K.J."/>
            <person name="Welch R.D."/>
            <person name="Wenzel S.C."/>
            <person name="Whitworth D.E."/>
            <person name="Wilhelm S."/>
            <person name="Wittmann C."/>
            <person name="Bloecker H."/>
            <person name="Puehler A."/>
            <person name="Mueller R."/>
        </authorList>
    </citation>
    <scope>NUCLEOTIDE SEQUENCE [LARGE SCALE GENOMIC DNA]</scope>
    <source>
        <strain evidence="2">So ce56</strain>
    </source>
</reference>
<dbReference type="Proteomes" id="UP000002139">
    <property type="component" value="Chromosome"/>
</dbReference>
<evidence type="ECO:0000313" key="1">
    <source>
        <dbReference type="EMBL" id="CAN94748.1"/>
    </source>
</evidence>
<proteinExistence type="predicted"/>
<accession>A9F9F4</accession>
<dbReference type="KEGG" id="scl:sce4585"/>
<dbReference type="EMBL" id="AM746676">
    <property type="protein sequence ID" value="CAN94748.1"/>
    <property type="molecule type" value="Genomic_DNA"/>
</dbReference>
<dbReference type="InterPro" id="IPR011050">
    <property type="entry name" value="Pectin_lyase_fold/virulence"/>
</dbReference>
<keyword evidence="2" id="KW-1185">Reference proteome</keyword>
<dbReference type="BioCyc" id="SCEL448385:SCE_RS23550-MONOMER"/>
<protein>
    <submittedName>
        <fullName evidence="1">Uncharacterized protein</fullName>
    </submittedName>
</protein>